<dbReference type="GO" id="GO:0016787">
    <property type="term" value="F:hydrolase activity"/>
    <property type="evidence" value="ECO:0007669"/>
    <property type="project" value="UniProtKB-KW"/>
</dbReference>
<evidence type="ECO:0000256" key="14">
    <source>
        <dbReference type="ARBA" id="ARBA00022844"/>
    </source>
</evidence>
<dbReference type="EC" id="2.7.7.48" evidence="3"/>
<dbReference type="InterPro" id="IPR026890">
    <property type="entry name" value="Mononeg_mRNAcap"/>
</dbReference>
<evidence type="ECO:0000256" key="2">
    <source>
        <dbReference type="ARBA" id="ARBA00004328"/>
    </source>
</evidence>
<dbReference type="Pfam" id="PF14318">
    <property type="entry name" value="Mononeg_mRNAcap"/>
    <property type="match status" value="1"/>
</dbReference>
<keyword evidence="5" id="KW-0696">RNA-directed RNA polymerase</keyword>
<comment type="catalytic activity">
    <reaction evidence="19">
        <text>a 5'-end triphospho-adenylyl-adenylyl-cytidylyl-adenosine in mRNA + GDP + H(+) = a 5'-end (5'-triphosphoguanosine)-adenylyl-adenylyl-cytidylyl-adenosine in mRNA + diphosphate</text>
        <dbReference type="Rhea" id="RHEA:65436"/>
        <dbReference type="Rhea" id="RHEA-COMP:16797"/>
        <dbReference type="Rhea" id="RHEA-COMP:16799"/>
        <dbReference type="ChEBI" id="CHEBI:15378"/>
        <dbReference type="ChEBI" id="CHEBI:33019"/>
        <dbReference type="ChEBI" id="CHEBI:58189"/>
        <dbReference type="ChEBI" id="CHEBI:156484"/>
        <dbReference type="ChEBI" id="CHEBI:156503"/>
        <dbReference type="EC" id="2.7.7.88"/>
    </reaction>
</comment>
<dbReference type="EC" id="2.7.7.88" evidence="4"/>
<protein>
    <recommendedName>
        <fullName evidence="23">Replicase</fullName>
        <ecNumber evidence="21">2.1.1.375</ecNumber>
        <ecNumber evidence="3">2.7.7.48</ecNumber>
        <ecNumber evidence="4">2.7.7.88</ecNumber>
    </recommendedName>
    <alternativeName>
        <fullName evidence="22">Transcriptase</fullName>
    </alternativeName>
</protein>
<dbReference type="GO" id="GO:0004482">
    <property type="term" value="F:mRNA 5'-cap (guanine-N7-)-methyltransferase activity"/>
    <property type="evidence" value="ECO:0007669"/>
    <property type="project" value="InterPro"/>
</dbReference>
<evidence type="ECO:0000256" key="10">
    <source>
        <dbReference type="ARBA" id="ARBA00022695"/>
    </source>
</evidence>
<dbReference type="NCBIfam" id="TIGR04198">
    <property type="entry name" value="paramyx_RNAcap"/>
    <property type="match status" value="1"/>
</dbReference>
<reference evidence="29 30" key="1">
    <citation type="journal article" date="2010" name="Virus Res.">
        <title>Moussa virus: a new member of the Rhabdoviridae family isolated from Culex decens mosquitoes in Cote d'Ivoire.</title>
        <authorList>
            <person name="Quan P.L."/>
            <person name="Junglen S."/>
            <person name="Tashmukhamedova A."/>
            <person name="Conlan S."/>
            <person name="Hutchison S.K."/>
            <person name="Kurth A."/>
            <person name="Ellerbrok H."/>
            <person name="Egholm M."/>
            <person name="Briese T."/>
            <person name="Leendertz F.H."/>
            <person name="Lipkin W.I."/>
        </authorList>
    </citation>
    <scope>NUCLEOTIDE SEQUENCE [LARGE SCALE GENOMIC DNA]</scope>
    <source>
        <strain evidence="29">C23</strain>
    </source>
</reference>
<keyword evidence="16" id="KW-0506">mRNA capping</keyword>
<keyword evidence="7" id="KW-0507">mRNA processing</keyword>
<feature type="domain" description="Mononegavirus-type SAM-dependent 2'-O-MTase" evidence="28">
    <location>
        <begin position="1671"/>
        <end position="1868"/>
    </location>
</feature>
<dbReference type="EC" id="2.1.1.375" evidence="21"/>
<keyword evidence="30" id="KW-1185">Reference proteome</keyword>
<dbReference type="Pfam" id="PF14314">
    <property type="entry name" value="Methyltrans_Mon_2nd"/>
    <property type="match status" value="1"/>
</dbReference>
<dbReference type="GO" id="GO:0030430">
    <property type="term" value="C:host cell cytoplasm"/>
    <property type="evidence" value="ECO:0007669"/>
    <property type="project" value="UniProtKB-SubCell"/>
</dbReference>
<comment type="catalytic activity">
    <reaction evidence="26">
        <text>GTP + H2O = GDP + phosphate + H(+)</text>
        <dbReference type="Rhea" id="RHEA:19669"/>
        <dbReference type="ChEBI" id="CHEBI:15377"/>
        <dbReference type="ChEBI" id="CHEBI:15378"/>
        <dbReference type="ChEBI" id="CHEBI:37565"/>
        <dbReference type="ChEBI" id="CHEBI:43474"/>
        <dbReference type="ChEBI" id="CHEBI:58189"/>
    </reaction>
</comment>
<organism evidence="29 30">
    <name type="scientific">Moussa virus</name>
    <dbReference type="NCBI Taxonomy" id="698672"/>
    <lineage>
        <taxon>Viruses</taxon>
        <taxon>Riboviria</taxon>
        <taxon>Orthornavirae</taxon>
        <taxon>Negarnaviricota</taxon>
        <taxon>Haploviricotina</taxon>
        <taxon>Monjiviricetes</taxon>
        <taxon>Mononegavirales</taxon>
        <taxon>Rhabdoviridae</taxon>
        <taxon>Alpharhabdovirinae</taxon>
        <taxon>Mousrhavirus</taxon>
        <taxon>Mousrhavirus moussa</taxon>
    </lineage>
</organism>
<evidence type="ECO:0000256" key="22">
    <source>
        <dbReference type="ARBA" id="ARBA00030436"/>
    </source>
</evidence>
<evidence type="ECO:0000256" key="26">
    <source>
        <dbReference type="ARBA" id="ARBA00048548"/>
    </source>
</evidence>
<dbReference type="PROSITE" id="PS50526">
    <property type="entry name" value="RDRP_SSRNA_NEG_NONSEG"/>
    <property type="match status" value="1"/>
</dbReference>
<evidence type="ECO:0000256" key="7">
    <source>
        <dbReference type="ARBA" id="ARBA00022664"/>
    </source>
</evidence>
<feature type="domain" description="RdRp catalytic" evidence="27">
    <location>
        <begin position="616"/>
        <end position="803"/>
    </location>
</feature>
<evidence type="ECO:0000259" key="27">
    <source>
        <dbReference type="PROSITE" id="PS50526"/>
    </source>
</evidence>
<evidence type="ECO:0000256" key="11">
    <source>
        <dbReference type="ARBA" id="ARBA00022741"/>
    </source>
</evidence>
<keyword evidence="18" id="KW-0511">Multifunctional enzyme</keyword>
<dbReference type="InterPro" id="IPR025786">
    <property type="entry name" value="Mononega_L_MeTrfase"/>
</dbReference>
<comment type="catalytic activity">
    <reaction evidence="24">
        <text>a 5'-end (5'-triphosphoguanosine)-adenylyl-adenylyl-cytidylyl-adenosine in mRNA + S-adenosyl-L-methionine = a 5'-end (5'-triphosphoguanosine)-(2'-O-methyladenylyl)-adenylyl-cytidylyl-adenosine in mRNA + S-adenosyl-L-homocysteine + H(+)</text>
        <dbReference type="Rhea" id="RHEA:65380"/>
        <dbReference type="Rhea" id="RHEA-COMP:16797"/>
        <dbReference type="Rhea" id="RHEA-COMP:16801"/>
        <dbReference type="ChEBI" id="CHEBI:15378"/>
        <dbReference type="ChEBI" id="CHEBI:57856"/>
        <dbReference type="ChEBI" id="CHEBI:59789"/>
        <dbReference type="ChEBI" id="CHEBI:156482"/>
        <dbReference type="ChEBI" id="CHEBI:156484"/>
    </reaction>
</comment>
<dbReference type="PROSITE" id="PS51590">
    <property type="entry name" value="SAM_MT_MNV_L"/>
    <property type="match status" value="1"/>
</dbReference>
<accession>D2E9X7</accession>
<evidence type="ECO:0000256" key="19">
    <source>
        <dbReference type="ARBA" id="ARBA00024494"/>
    </source>
</evidence>
<dbReference type="InterPro" id="IPR039736">
    <property type="entry name" value="L_poly_C"/>
</dbReference>
<evidence type="ECO:0000256" key="5">
    <source>
        <dbReference type="ARBA" id="ARBA00022484"/>
    </source>
</evidence>
<evidence type="ECO:0000256" key="13">
    <source>
        <dbReference type="ARBA" id="ARBA00022840"/>
    </source>
</evidence>
<comment type="catalytic activity">
    <reaction evidence="20">
        <text>a 5'-end (5'-triphosphoguanosine)-(2'-O-methyladenylyl)-adenylyl-cytidylyl-adenosine in mRNA + S-adenosyl-L-methionine = a 5'-end (N(7)-methyl 5'-triphosphoguanosine)-(2'-O-methyladenylyl)-adenylyl-cytidylyl-adenosine in mRNA + S-adenosyl-L-homocysteine</text>
        <dbReference type="Rhea" id="RHEA:65440"/>
        <dbReference type="Rhea" id="RHEA-COMP:16798"/>
        <dbReference type="Rhea" id="RHEA-COMP:16801"/>
        <dbReference type="ChEBI" id="CHEBI:57856"/>
        <dbReference type="ChEBI" id="CHEBI:59789"/>
        <dbReference type="ChEBI" id="CHEBI:156482"/>
        <dbReference type="ChEBI" id="CHEBI:156483"/>
    </reaction>
</comment>
<evidence type="ECO:0000256" key="12">
    <source>
        <dbReference type="ARBA" id="ARBA00022801"/>
    </source>
</evidence>
<evidence type="ECO:0000256" key="1">
    <source>
        <dbReference type="ARBA" id="ARBA00004192"/>
    </source>
</evidence>
<comment type="subcellular location">
    <subcellularLocation>
        <location evidence="1">Host cytoplasm</location>
    </subcellularLocation>
    <subcellularLocation>
        <location evidence="2">Virion</location>
    </subcellularLocation>
</comment>
<keyword evidence="13" id="KW-0067">ATP-binding</keyword>
<evidence type="ECO:0000256" key="3">
    <source>
        <dbReference type="ARBA" id="ARBA00012494"/>
    </source>
</evidence>
<evidence type="ECO:0000256" key="9">
    <source>
        <dbReference type="ARBA" id="ARBA00022691"/>
    </source>
</evidence>
<evidence type="ECO:0000256" key="21">
    <source>
        <dbReference type="ARBA" id="ARBA00026099"/>
    </source>
</evidence>
<evidence type="ECO:0000256" key="15">
    <source>
        <dbReference type="ARBA" id="ARBA00022953"/>
    </source>
</evidence>
<dbReference type="RefSeq" id="YP_009094143.1">
    <property type="nucleotide sequence ID" value="NC_025359.1"/>
</dbReference>
<evidence type="ECO:0000256" key="20">
    <source>
        <dbReference type="ARBA" id="ARBA00024499"/>
    </source>
</evidence>
<keyword evidence="17" id="KW-1035">Host cytoplasm</keyword>
<dbReference type="GO" id="GO:0003968">
    <property type="term" value="F:RNA-directed RNA polymerase activity"/>
    <property type="evidence" value="ECO:0007669"/>
    <property type="project" value="UniProtKB-KW"/>
</dbReference>
<gene>
    <name evidence="29" type="primary">L</name>
    <name evidence="29" type="ORF">MOUVp5</name>
</gene>
<keyword evidence="14" id="KW-0946">Virion</keyword>
<keyword evidence="15" id="KW-0693">Viral RNA replication</keyword>
<evidence type="ECO:0000256" key="8">
    <source>
        <dbReference type="ARBA" id="ARBA00022679"/>
    </source>
</evidence>
<keyword evidence="6" id="KW-0489">Methyltransferase</keyword>
<dbReference type="Pfam" id="PF21080">
    <property type="entry name" value="Methyltrans_Mon_1st"/>
    <property type="match status" value="1"/>
</dbReference>
<dbReference type="KEGG" id="vg:20964667"/>
<dbReference type="SMR" id="D2E9X7"/>
<evidence type="ECO:0000256" key="23">
    <source>
        <dbReference type="ARBA" id="ARBA00031012"/>
    </source>
</evidence>
<keyword evidence="10" id="KW-0548">Nucleotidyltransferase</keyword>
<dbReference type="GeneID" id="20964667"/>
<dbReference type="GO" id="GO:0044423">
    <property type="term" value="C:virion component"/>
    <property type="evidence" value="ECO:0007669"/>
    <property type="project" value="UniProtKB-KW"/>
</dbReference>
<keyword evidence="9" id="KW-0949">S-adenosyl-L-methionine</keyword>
<dbReference type="Proteomes" id="UP000099870">
    <property type="component" value="Segment"/>
</dbReference>
<evidence type="ECO:0000313" key="29">
    <source>
        <dbReference type="EMBL" id="ACZ81402.1"/>
    </source>
</evidence>
<evidence type="ECO:0000259" key="28">
    <source>
        <dbReference type="PROSITE" id="PS51590"/>
    </source>
</evidence>
<dbReference type="EMBL" id="FJ985748">
    <property type="protein sequence ID" value="ACZ81402.1"/>
    <property type="molecule type" value="Viral_cRNA"/>
</dbReference>
<evidence type="ECO:0000256" key="18">
    <source>
        <dbReference type="ARBA" id="ARBA00023268"/>
    </source>
</evidence>
<comment type="catalytic activity">
    <reaction evidence="25">
        <text>a 5'-end (5'-triphosphoguanosine)-adenylyl-adenylyl-cytidylyl-adenosine in mRNA + 2 S-adenosyl-L-methionine = a 5'-end (N(7)-methyl 5'-triphosphoguanosine)-(2'-O-methyladenylyl)-adenylyl-cytidylyl-adenosine in mRNA + 2 S-adenosyl-L-homocysteine + H(+)</text>
        <dbReference type="Rhea" id="RHEA:65376"/>
        <dbReference type="Rhea" id="RHEA-COMP:16797"/>
        <dbReference type="Rhea" id="RHEA-COMP:16798"/>
        <dbReference type="ChEBI" id="CHEBI:15378"/>
        <dbReference type="ChEBI" id="CHEBI:57856"/>
        <dbReference type="ChEBI" id="CHEBI:59789"/>
        <dbReference type="ChEBI" id="CHEBI:156483"/>
        <dbReference type="ChEBI" id="CHEBI:156484"/>
        <dbReference type="EC" id="2.1.1.375"/>
    </reaction>
</comment>
<evidence type="ECO:0000256" key="16">
    <source>
        <dbReference type="ARBA" id="ARBA00023042"/>
    </source>
</evidence>
<dbReference type="InterPro" id="IPR014023">
    <property type="entry name" value="Mononeg_RNA_pol_cat"/>
</dbReference>
<keyword evidence="12" id="KW-0378">Hydrolase</keyword>
<evidence type="ECO:0000256" key="25">
    <source>
        <dbReference type="ARBA" id="ARBA00047370"/>
    </source>
</evidence>
<dbReference type="InterPro" id="IPR039530">
    <property type="entry name" value="L_methyltransferase_rhabdo"/>
</dbReference>
<evidence type="ECO:0000256" key="17">
    <source>
        <dbReference type="ARBA" id="ARBA00023200"/>
    </source>
</evidence>
<evidence type="ECO:0000256" key="24">
    <source>
        <dbReference type="ARBA" id="ARBA00047332"/>
    </source>
</evidence>
<dbReference type="GO" id="GO:0005524">
    <property type="term" value="F:ATP binding"/>
    <property type="evidence" value="ECO:0007669"/>
    <property type="project" value="UniProtKB-KW"/>
</dbReference>
<evidence type="ECO:0000256" key="6">
    <source>
        <dbReference type="ARBA" id="ARBA00022603"/>
    </source>
</evidence>
<proteinExistence type="predicted"/>
<name>D2E9X7_9RHAB</name>
<dbReference type="Pfam" id="PF00946">
    <property type="entry name" value="Mononeg_RNA_pol"/>
    <property type="match status" value="1"/>
</dbReference>
<evidence type="ECO:0000313" key="30">
    <source>
        <dbReference type="Proteomes" id="UP000099870"/>
    </source>
</evidence>
<evidence type="ECO:0000256" key="4">
    <source>
        <dbReference type="ARBA" id="ARBA00012582"/>
    </source>
</evidence>
<keyword evidence="8" id="KW-0808">Transferase</keyword>
<dbReference type="InterPro" id="IPR048397">
    <property type="entry name" value="Methyltrans_Mon_CD"/>
</dbReference>
<keyword evidence="11" id="KW-0547">Nucleotide-binding</keyword>
<sequence length="2141" mass="244965">MDNEDYIYDNYQDPYDWDAMFQEEDQMRGSTKKSIRLINNTDYNLNSPLIRDETDGYLRKIQGKTPIRGQGENQRTARAIKSVLTELGYNLLRLKDSQWHHKALPDMIYEQPGKLSLDEVLSVWGKSWDVATEPIKTTELTLTGTEVHGGSYTKSLRELKNPDNHRFSSKIEFEQFLNLHLIVCLMNSTSHTASKKIVTKMCVNSSFRIKENIGVTIMATLNQNIRWIITPKVCVNLTSGLILDKNFIMMMKDICLARFLSTVTIKNRSDHHNGLEAVSVLRSLYLEGDNLVRLHGNKAYKCIKMVESECTERWNKLGNRHRPLIPLSTSLEEHLREQEMSLSREDGIWGAEFLNIIRTQEDPWIIGQLYGAYRHWGHPYIEGLVGLKKLHDRVQKNLTIDKEFAEKLGSEMAFMVLEQRFKKEKRWYCTSKGLEENSALKACIDQNIWPTHKVIRDFGDKWHTLELLPCFDLPDEIDSADMFSDKAHSLNRDDIIQHLKDRPNSPIPTKRVIETLLNTDLPSVRDFLRDINENGLGLNDLVIGLKEKERELKEEGRFFSLMGWKLRLYFVITEFLIKKFYVPMFKGLTMADDLNTVTKKLLKATEGQGRDDYDEIYIANSLDYDKWNNNQRYESNEHVFRVMGKFMGLPEIFAMTHKFFQQSLVYYCSRPDLMKVEGNTLVNVNPETPVCWNGQQGGFEGLRQKGWSVVNYLILRREIMTRNTSTMILAQGDNQIIIPKYKLVNKRNTLEMRKEINNVWMNNAHLMNRVRESTQALGLTINKDEVVTSAELLIYGKIPIYRGKIIALESKRWSRVSSVTNDQIPSLSNSVSSATTSAITVCQHSDDPIETMYQYGFVGSMVLALTSWYSPILGPDPYSLQNMKGEDFSIFVWRMLYKDPSLGGVCGTNLMRFLISRFPDPVCESLAWWKLIYHNTNSLLLKQLCLECGDPPIGNVNATTLSMLLEDPTSLNIPGTLSSNTLIKDQIYIGLANRVADGEIKNRQVRESINYTSTYKEGFVSWLFSITPVFPRFISEFYTGTYFKITEGIISIFQNSRTIRTVFSSEFDRKLQQVIYKSEESSVKLLKRRLTLRSLNSIWSCSSSLSDQLRKQSWGFPLIGATIPHPAEMVQETSCGACTGPHVVGKKTGAIKFSEWSRGPLMPYLGSKTSETTSVMQPWEKSIDISILRHACNMRRMIDWITETDDNVSKTIYNNIESLTGLNLKEEERSYSRTGSGQHRLRCSRVSNEGNPAVGFNNLMYIAVTTDSLGEINGENYDFMYQSLLCWAGILATLPTNLLVGSDTTHFHIKCEQCLRRIEDEKVSAPTEYVFTDVSEQIKRMIGNDIVVRTSRRHTTPAKINWELLKSDEKSWHLGRAQGFLWGLGMFADCLEEWEDILFPLSITNRVSVSGYMKGLHRGFLLGACLPPVYSRYGTLDTKAQLRFVGAYWAIITSTLGQSKLPELINHKKFNRFTAHYGSSVIKSYPARKEELVGVLRKWFLNQMVEDHHNVEFWKSRPVVTFAEMDSDFVLNMFRIAEKLLPAYRRHQLGSRDLKAIKWGRKIIDLLNKQRQEKIEQHESKELDKLINGHLLPKCSLVDQEARKAASSISQDQCDDDYNVELFSTRGHEEGLGCDGVVVEYQPEGSVDYKRGVVGTLQVGKVRDPTIAGKRLIQLSTGAHYKLKDLLCRINPKGDGMFIGDGSGGMGACYLRLYPERKVIFNSLFQMEGESMKGVAPQGPGAYTSCGENVWSRCVNYSTCYQEHSDLSDNQTWETFLGLIERHKLRVGVICCDAEVFDNTITDKIEDNIRFYVEKIFRYGKGIIIYKTYWERLLLVHSLAHDLGEIFETVEILMPDTQGSHTSEIYVVGHKLKRTKTTGRKIMTEMTMIQIHQLLKINKGNEQEFIRARSLNYETMCNGLELRVPFTDSVDVMEYLIGLGVKAGMALQVSNDLIDLSNNNMHPIHLMYALVYVISRDTINIETGTKGTVSVPASSKLQRLIAGLFGIWFGISELLQDYNMHKLILKLYQEAVSVAIYPIKRRKYTFTGWKIGTGGFTKVVDPGERAGVTQSMIRMINCLYRGRWVNRDVKSSDVSKLSLFLRKLSKSVTPQLIEERTGIVTACDNEEVDDGQVTYLEERED</sequence>